<dbReference type="InterPro" id="IPR000938">
    <property type="entry name" value="CAP-Gly_domain"/>
</dbReference>
<dbReference type="STRING" id="683960.A0A1E3P5H8"/>
<dbReference type="SMART" id="SM00369">
    <property type="entry name" value="LRR_TYP"/>
    <property type="match status" value="3"/>
</dbReference>
<dbReference type="Proteomes" id="UP000094112">
    <property type="component" value="Unassembled WGS sequence"/>
</dbReference>
<dbReference type="SUPFAM" id="SSF52058">
    <property type="entry name" value="L domain-like"/>
    <property type="match status" value="1"/>
</dbReference>
<dbReference type="InterPro" id="IPR050836">
    <property type="entry name" value="SDS22/Internalin_LRR"/>
</dbReference>
<proteinExistence type="predicted"/>
<accession>A0A1E3P5H8</accession>
<name>A0A1E3P5H8_WICAA</name>
<evidence type="ECO:0000313" key="6">
    <source>
        <dbReference type="Proteomes" id="UP000094112"/>
    </source>
</evidence>
<dbReference type="PANTHER" id="PTHR46652:SF8">
    <property type="entry name" value="LEUCINE RICH REPEAT CONTAINING 23"/>
    <property type="match status" value="1"/>
</dbReference>
<dbReference type="PROSITE" id="PS51450">
    <property type="entry name" value="LRR"/>
    <property type="match status" value="1"/>
</dbReference>
<dbReference type="Gene3D" id="2.30.30.190">
    <property type="entry name" value="CAP Gly-rich-like domain"/>
    <property type="match status" value="1"/>
</dbReference>
<keyword evidence="2" id="KW-0677">Repeat</keyword>
<dbReference type="InterPro" id="IPR003591">
    <property type="entry name" value="Leu-rich_rpt_typical-subtyp"/>
</dbReference>
<keyword evidence="1" id="KW-0433">Leucine-rich repeat</keyword>
<dbReference type="Gene3D" id="3.80.10.10">
    <property type="entry name" value="Ribonuclease Inhibitor"/>
    <property type="match status" value="3"/>
</dbReference>
<dbReference type="Gene3D" id="3.10.20.90">
    <property type="entry name" value="Phosphatidylinositol 3-kinase Catalytic Subunit, Chain A, domain 1"/>
    <property type="match status" value="1"/>
</dbReference>
<dbReference type="GeneID" id="30201793"/>
<evidence type="ECO:0000256" key="3">
    <source>
        <dbReference type="ARBA" id="ARBA00023186"/>
    </source>
</evidence>
<dbReference type="PANTHER" id="PTHR46652">
    <property type="entry name" value="LEUCINE-RICH REPEAT AND IQ DOMAIN-CONTAINING PROTEIN 1-RELATED"/>
    <property type="match status" value="1"/>
</dbReference>
<dbReference type="SUPFAM" id="SSF54236">
    <property type="entry name" value="Ubiquitin-like"/>
    <property type="match status" value="1"/>
</dbReference>
<dbReference type="InterPro" id="IPR036859">
    <property type="entry name" value="CAP-Gly_dom_sf"/>
</dbReference>
<dbReference type="InterPro" id="IPR029071">
    <property type="entry name" value="Ubiquitin-like_domsf"/>
</dbReference>
<dbReference type="OrthoDB" id="5273213at2759"/>
<sequence>MFQQLPMELEIGDRLSYGGELCTIKFIGEIPAWPNEVALGVEWDNIQKGKHNGSFKGIKYFESELIRLCFLRYSILTIIASNGLDTGSFLKKSKKHDGIRTFYQALVDTYGTSVESKEIKIGSKIVESYGFDKLQKLQSDFPYLKNISLSRKELIGTNEEEEELIKKHLVNLTQLDLSFNLISSWSELLKIVRNLSLEKLRLVGNIFTKDFCTDHTSSLKILDLSFTKVSISLLEVIPSHFPNLQQLHLSDNGLNTLDEWISKLTSLNTLDISLNNFTRLPEILQQSKINALNISDNKIKITEYDIKFPHIETLDIRRNEISDFKELGLLNQIFPNLKNLRINGNPIFDDLSVDEMEVNIIARFENLEFVNGTEISKDERTNAELYFISKANSGSEIDQSRVKSLAIKHKVHVTQSRRTDEDNIMSKLVKLRLNYQDKVVNLDTLKTIEVLKLKGTISRVFQISYAEMELSYMISNNREPINKDLSLVSSYQFEDGQDIFIQKIT</sequence>
<dbReference type="PROSITE" id="PS00845">
    <property type="entry name" value="CAP_GLY_1"/>
    <property type="match status" value="1"/>
</dbReference>
<dbReference type="Pfam" id="PF00560">
    <property type="entry name" value="LRR_1"/>
    <property type="match status" value="1"/>
</dbReference>
<dbReference type="RefSeq" id="XP_019039908.1">
    <property type="nucleotide sequence ID" value="XM_019184547.1"/>
</dbReference>
<gene>
    <name evidence="5" type="ORF">WICANDRAFT_77378</name>
</gene>
<reference evidence="5 6" key="1">
    <citation type="journal article" date="2016" name="Proc. Natl. Acad. Sci. U.S.A.">
        <title>Comparative genomics of biotechnologically important yeasts.</title>
        <authorList>
            <person name="Riley R."/>
            <person name="Haridas S."/>
            <person name="Wolfe K.H."/>
            <person name="Lopes M.R."/>
            <person name="Hittinger C.T."/>
            <person name="Goeker M."/>
            <person name="Salamov A.A."/>
            <person name="Wisecaver J.H."/>
            <person name="Long T.M."/>
            <person name="Calvey C.H."/>
            <person name="Aerts A.L."/>
            <person name="Barry K.W."/>
            <person name="Choi C."/>
            <person name="Clum A."/>
            <person name="Coughlan A.Y."/>
            <person name="Deshpande S."/>
            <person name="Douglass A.P."/>
            <person name="Hanson S.J."/>
            <person name="Klenk H.-P."/>
            <person name="LaButti K.M."/>
            <person name="Lapidus A."/>
            <person name="Lindquist E.A."/>
            <person name="Lipzen A.M."/>
            <person name="Meier-Kolthoff J.P."/>
            <person name="Ohm R.A."/>
            <person name="Otillar R.P."/>
            <person name="Pangilinan J.L."/>
            <person name="Peng Y."/>
            <person name="Rokas A."/>
            <person name="Rosa C.A."/>
            <person name="Scheuner C."/>
            <person name="Sibirny A.A."/>
            <person name="Slot J.C."/>
            <person name="Stielow J.B."/>
            <person name="Sun H."/>
            <person name="Kurtzman C.P."/>
            <person name="Blackwell M."/>
            <person name="Grigoriev I.V."/>
            <person name="Jeffries T.W."/>
        </authorList>
    </citation>
    <scope>NUCLEOTIDE SEQUENCE [LARGE SCALE GENOMIC DNA]</scope>
    <source>
        <strain evidence="6">ATCC 58044 / CBS 1984 / NCYC 433 / NRRL Y-366-8</strain>
    </source>
</reference>
<dbReference type="Pfam" id="PF01302">
    <property type="entry name" value="CAP_GLY"/>
    <property type="match status" value="1"/>
</dbReference>
<dbReference type="SUPFAM" id="SSF74924">
    <property type="entry name" value="Cap-Gly domain"/>
    <property type="match status" value="1"/>
</dbReference>
<organism evidence="5 6">
    <name type="scientific">Wickerhamomyces anomalus (strain ATCC 58044 / CBS 1984 / NCYC 433 / NRRL Y-366-8)</name>
    <name type="common">Yeast</name>
    <name type="synonym">Hansenula anomala</name>
    <dbReference type="NCBI Taxonomy" id="683960"/>
    <lineage>
        <taxon>Eukaryota</taxon>
        <taxon>Fungi</taxon>
        <taxon>Dikarya</taxon>
        <taxon>Ascomycota</taxon>
        <taxon>Saccharomycotina</taxon>
        <taxon>Saccharomycetes</taxon>
        <taxon>Phaffomycetales</taxon>
        <taxon>Wickerhamomycetaceae</taxon>
        <taxon>Wickerhamomyces</taxon>
    </lineage>
</organism>
<evidence type="ECO:0000259" key="4">
    <source>
        <dbReference type="PROSITE" id="PS50245"/>
    </source>
</evidence>
<evidence type="ECO:0000313" key="5">
    <source>
        <dbReference type="EMBL" id="ODQ60701.1"/>
    </source>
</evidence>
<dbReference type="EMBL" id="KV454209">
    <property type="protein sequence ID" value="ODQ60701.1"/>
    <property type="molecule type" value="Genomic_DNA"/>
</dbReference>
<dbReference type="PROSITE" id="PS50245">
    <property type="entry name" value="CAP_GLY_2"/>
    <property type="match status" value="1"/>
</dbReference>
<dbReference type="SMART" id="SM01052">
    <property type="entry name" value="CAP_GLY"/>
    <property type="match status" value="1"/>
</dbReference>
<evidence type="ECO:0000256" key="2">
    <source>
        <dbReference type="ARBA" id="ARBA00022737"/>
    </source>
</evidence>
<dbReference type="InterPro" id="IPR032675">
    <property type="entry name" value="LRR_dom_sf"/>
</dbReference>
<keyword evidence="6" id="KW-1185">Reference proteome</keyword>
<evidence type="ECO:0000256" key="1">
    <source>
        <dbReference type="ARBA" id="ARBA00022614"/>
    </source>
</evidence>
<protein>
    <recommendedName>
        <fullName evidence="4">CAP-Gly domain-containing protein</fullName>
    </recommendedName>
</protein>
<dbReference type="InterPro" id="IPR001611">
    <property type="entry name" value="Leu-rich_rpt"/>
</dbReference>
<dbReference type="AlphaFoldDB" id="A0A1E3P5H8"/>
<keyword evidence="3" id="KW-0143">Chaperone</keyword>
<feature type="domain" description="CAP-Gly" evidence="4">
    <location>
        <begin position="39"/>
        <end position="91"/>
    </location>
</feature>